<sequence length="186" mass="22120">MSFLERLARQTHFEETRHLFLKLSPRLLYIMDYEEKIKTYFEAETLLSNFSSDMFFPFFLKESLPKKSFRVGSSTDGFSHLLTKKNDLVFYHIPKTCKCFISTRMNFYEYGEYVLRYKCYRQQTNGATRKALAKIHDRKAILGDSRKYFGMSFSREISEANTFRGDTSPVLKLSPRLSYIMDYEEN</sequence>
<dbReference type="EMBL" id="BPLR01007080">
    <property type="protein sequence ID" value="GIY14407.1"/>
    <property type="molecule type" value="Genomic_DNA"/>
</dbReference>
<accession>A0AAV4QYU8</accession>
<dbReference type="AlphaFoldDB" id="A0AAV4QYU8"/>
<evidence type="ECO:0000313" key="1">
    <source>
        <dbReference type="EMBL" id="GIY14407.1"/>
    </source>
</evidence>
<evidence type="ECO:0000313" key="2">
    <source>
        <dbReference type="Proteomes" id="UP001054945"/>
    </source>
</evidence>
<keyword evidence="2" id="KW-1185">Reference proteome</keyword>
<organism evidence="1 2">
    <name type="scientific">Caerostris extrusa</name>
    <name type="common">Bark spider</name>
    <name type="synonym">Caerostris bankana</name>
    <dbReference type="NCBI Taxonomy" id="172846"/>
    <lineage>
        <taxon>Eukaryota</taxon>
        <taxon>Metazoa</taxon>
        <taxon>Ecdysozoa</taxon>
        <taxon>Arthropoda</taxon>
        <taxon>Chelicerata</taxon>
        <taxon>Arachnida</taxon>
        <taxon>Araneae</taxon>
        <taxon>Araneomorphae</taxon>
        <taxon>Entelegynae</taxon>
        <taxon>Araneoidea</taxon>
        <taxon>Araneidae</taxon>
        <taxon>Caerostris</taxon>
    </lineage>
</organism>
<proteinExistence type="predicted"/>
<gene>
    <name evidence="1" type="ORF">CEXT_267321</name>
</gene>
<comment type="caution">
    <text evidence="1">The sequence shown here is derived from an EMBL/GenBank/DDBJ whole genome shotgun (WGS) entry which is preliminary data.</text>
</comment>
<protein>
    <submittedName>
        <fullName evidence="1">Uncharacterized protein</fullName>
    </submittedName>
</protein>
<dbReference type="Proteomes" id="UP001054945">
    <property type="component" value="Unassembled WGS sequence"/>
</dbReference>
<name>A0AAV4QYU8_CAEEX</name>
<reference evidence="1 2" key="1">
    <citation type="submission" date="2021-06" db="EMBL/GenBank/DDBJ databases">
        <title>Caerostris extrusa draft genome.</title>
        <authorList>
            <person name="Kono N."/>
            <person name="Arakawa K."/>
        </authorList>
    </citation>
    <scope>NUCLEOTIDE SEQUENCE [LARGE SCALE GENOMIC DNA]</scope>
</reference>